<dbReference type="Proteomes" id="UP000485058">
    <property type="component" value="Unassembled WGS sequence"/>
</dbReference>
<gene>
    <name evidence="1" type="ORF">HaLaN_13473</name>
</gene>
<proteinExistence type="predicted"/>
<sequence>MRPAMQEQGATAAAAGAALCYGPPAVQAHLSTRGRTLKAVAAVLQACCAEDDGEEESCD</sequence>
<evidence type="ECO:0000313" key="1">
    <source>
        <dbReference type="EMBL" id="GFH16949.1"/>
    </source>
</evidence>
<dbReference type="EMBL" id="BLLF01001075">
    <property type="protein sequence ID" value="GFH16949.1"/>
    <property type="molecule type" value="Genomic_DNA"/>
</dbReference>
<comment type="caution">
    <text evidence="1">The sequence shown here is derived from an EMBL/GenBank/DDBJ whole genome shotgun (WGS) entry which is preliminary data.</text>
</comment>
<evidence type="ECO:0000313" key="2">
    <source>
        <dbReference type="Proteomes" id="UP000485058"/>
    </source>
</evidence>
<dbReference type="AlphaFoldDB" id="A0A699ZCD2"/>
<reference evidence="1 2" key="1">
    <citation type="submission" date="2020-02" db="EMBL/GenBank/DDBJ databases">
        <title>Draft genome sequence of Haematococcus lacustris strain NIES-144.</title>
        <authorList>
            <person name="Morimoto D."/>
            <person name="Nakagawa S."/>
            <person name="Yoshida T."/>
            <person name="Sawayama S."/>
        </authorList>
    </citation>
    <scope>NUCLEOTIDE SEQUENCE [LARGE SCALE GENOMIC DNA]</scope>
    <source>
        <strain evidence="1 2">NIES-144</strain>
    </source>
</reference>
<keyword evidence="2" id="KW-1185">Reference proteome</keyword>
<organism evidence="1 2">
    <name type="scientific">Haematococcus lacustris</name>
    <name type="common">Green alga</name>
    <name type="synonym">Haematococcus pluvialis</name>
    <dbReference type="NCBI Taxonomy" id="44745"/>
    <lineage>
        <taxon>Eukaryota</taxon>
        <taxon>Viridiplantae</taxon>
        <taxon>Chlorophyta</taxon>
        <taxon>core chlorophytes</taxon>
        <taxon>Chlorophyceae</taxon>
        <taxon>CS clade</taxon>
        <taxon>Chlamydomonadales</taxon>
        <taxon>Haematococcaceae</taxon>
        <taxon>Haematococcus</taxon>
    </lineage>
</organism>
<name>A0A699ZCD2_HAELA</name>
<accession>A0A699ZCD2</accession>
<protein>
    <submittedName>
        <fullName evidence="1">Uncharacterized protein</fullName>
    </submittedName>
</protein>